<feature type="domain" description="TonB C-terminal" evidence="1">
    <location>
        <begin position="138"/>
        <end position="232"/>
    </location>
</feature>
<dbReference type="EMBL" id="QRBE01000013">
    <property type="protein sequence ID" value="RDS79371.1"/>
    <property type="molecule type" value="Genomic_DNA"/>
</dbReference>
<dbReference type="SUPFAM" id="SSF74653">
    <property type="entry name" value="TolA/TonB C-terminal domain"/>
    <property type="match status" value="1"/>
</dbReference>
<dbReference type="GO" id="GO:0055085">
    <property type="term" value="P:transmembrane transport"/>
    <property type="evidence" value="ECO:0007669"/>
    <property type="project" value="InterPro"/>
</dbReference>
<evidence type="ECO:0000259" key="1">
    <source>
        <dbReference type="PROSITE" id="PS52015"/>
    </source>
</evidence>
<dbReference type="Gene3D" id="3.30.1150.10">
    <property type="match status" value="1"/>
</dbReference>
<accession>A0A370WTH7</accession>
<dbReference type="AlphaFoldDB" id="A0A370WTH7"/>
<protein>
    <submittedName>
        <fullName evidence="2">Energy transducer TonB</fullName>
    </submittedName>
</protein>
<gene>
    <name evidence="2" type="ORF">DWU98_17555</name>
</gene>
<proteinExistence type="predicted"/>
<comment type="caution">
    <text evidence="2">The sequence shown here is derived from an EMBL/GenBank/DDBJ whole genome shotgun (WGS) entry which is preliminary data.</text>
</comment>
<keyword evidence="3" id="KW-1185">Reference proteome</keyword>
<dbReference type="PROSITE" id="PS52015">
    <property type="entry name" value="TONB_CTD"/>
    <property type="match status" value="1"/>
</dbReference>
<dbReference type="Proteomes" id="UP000254258">
    <property type="component" value="Unassembled WGS sequence"/>
</dbReference>
<organism evidence="2 3">
    <name type="scientific">Dyella monticola</name>
    <dbReference type="NCBI Taxonomy" id="1927958"/>
    <lineage>
        <taxon>Bacteria</taxon>
        <taxon>Pseudomonadati</taxon>
        <taxon>Pseudomonadota</taxon>
        <taxon>Gammaproteobacteria</taxon>
        <taxon>Lysobacterales</taxon>
        <taxon>Rhodanobacteraceae</taxon>
        <taxon>Dyella</taxon>
    </lineage>
</organism>
<dbReference type="InterPro" id="IPR037682">
    <property type="entry name" value="TonB_C"/>
</dbReference>
<sequence>MSTSSCVLAGYTRPIIARGWHMKRWMGWVVFALLAWTACAGATDVRKTAEASMLVTGWIDVAPNGSVHDYTIDRVENVPSAVTDLIKKSVVGWKFHFDEPVDAMQRTKMYLRIKATPVDDQHESIAISGATFGDGGDAATDHVRYKDRQPPSYPHDAVESRVSGTVYLVVRVNRQGTVENVAAEQVNLNSYGRESQMRHFRDMLADASIEAAKKWTFKLPTTGKHTADPYWDVRVPVAYNLNVMGAPKQDTYGKWQVYIPGPRELVPWLKAEASMTSSPDTIPAGSISQANTSLHLTTALDGA</sequence>
<name>A0A370WTH7_9GAMM</name>
<evidence type="ECO:0000313" key="2">
    <source>
        <dbReference type="EMBL" id="RDS79371.1"/>
    </source>
</evidence>
<evidence type="ECO:0000313" key="3">
    <source>
        <dbReference type="Proteomes" id="UP000254258"/>
    </source>
</evidence>
<reference evidence="2 3" key="1">
    <citation type="submission" date="2018-07" db="EMBL/GenBank/DDBJ databases">
        <title>Dyella monticola sp. nov. and Dyella psychrodurans sp. nov. isolated from monsoon evergreen broad-leaved forest soil of Dinghu Mountain, China.</title>
        <authorList>
            <person name="Gao Z."/>
            <person name="Qiu L."/>
        </authorList>
    </citation>
    <scope>NUCLEOTIDE SEQUENCE [LARGE SCALE GENOMIC DNA]</scope>
    <source>
        <strain evidence="2 3">4G-K06</strain>
    </source>
</reference>